<dbReference type="VEuPathDB" id="FungiDB:RhiirFUN_008177"/>
<gene>
    <name evidence="2" type="ORF">CHRIB12_LOCUS12075</name>
</gene>
<proteinExistence type="predicted"/>
<evidence type="ECO:0000313" key="2">
    <source>
        <dbReference type="EMBL" id="CAB5369196.1"/>
    </source>
</evidence>
<evidence type="ECO:0008006" key="4">
    <source>
        <dbReference type="Google" id="ProtNLM"/>
    </source>
</evidence>
<dbReference type="EMBL" id="CAGKOT010000026">
    <property type="protein sequence ID" value="CAB5369196.1"/>
    <property type="molecule type" value="Genomic_DNA"/>
</dbReference>
<evidence type="ECO:0000313" key="3">
    <source>
        <dbReference type="Proteomes" id="UP000684084"/>
    </source>
</evidence>
<reference evidence="2" key="1">
    <citation type="submission" date="2020-05" db="EMBL/GenBank/DDBJ databases">
        <authorList>
            <person name="Rincon C."/>
            <person name="Sanders R I."/>
            <person name="Robbins C."/>
            <person name="Chaturvedi A."/>
        </authorList>
    </citation>
    <scope>NUCLEOTIDE SEQUENCE</scope>
    <source>
        <strain evidence="2">CHB12</strain>
    </source>
</reference>
<name>A0A916EBC2_9GLOM</name>
<feature type="region of interest" description="Disordered" evidence="1">
    <location>
        <begin position="1"/>
        <end position="23"/>
    </location>
</feature>
<organism evidence="2 3">
    <name type="scientific">Rhizophagus irregularis</name>
    <dbReference type="NCBI Taxonomy" id="588596"/>
    <lineage>
        <taxon>Eukaryota</taxon>
        <taxon>Fungi</taxon>
        <taxon>Fungi incertae sedis</taxon>
        <taxon>Mucoromycota</taxon>
        <taxon>Glomeromycotina</taxon>
        <taxon>Glomeromycetes</taxon>
        <taxon>Glomerales</taxon>
        <taxon>Glomeraceae</taxon>
        <taxon>Rhizophagus</taxon>
    </lineage>
</organism>
<evidence type="ECO:0000256" key="1">
    <source>
        <dbReference type="SAM" id="MobiDB-lite"/>
    </source>
</evidence>
<dbReference type="Proteomes" id="UP000684084">
    <property type="component" value="Unassembled WGS sequence"/>
</dbReference>
<feature type="compositionally biased region" description="Polar residues" evidence="1">
    <location>
        <begin position="1"/>
        <end position="19"/>
    </location>
</feature>
<dbReference type="AlphaFoldDB" id="A0A916EBC2"/>
<dbReference type="OrthoDB" id="10468495at2759"/>
<accession>A0A916EBC2</accession>
<sequence length="299" mass="34180">MINNSVDQSNLQNSNINKNDGNKQIPEQIIGQSSADQNIPKPVNKNVDQQIELPDIDMIDSTHEDVLEQPRKLEQEKILAKLHVQIDDANNINEYRKFIKVVQNHILEDAGLKQENIINLQTQVITQKNDNNNKDKQKEDGSSQTPRVITGIALLATIISRDTLISLIETRTVAIIKNITLKKLTTAIIKPLMRNYGDIEEEECYSRRPYAHAPNRQVIYIKPIASHNFIIITCYGYMKLNGLPPNVQAIEFKSFVDNQEVVEFFIPRNTYTNETQKYAYVYFKTEAAMEEAVKVPLSV</sequence>
<comment type="caution">
    <text evidence="2">The sequence shown here is derived from an EMBL/GenBank/DDBJ whole genome shotgun (WGS) entry which is preliminary data.</text>
</comment>
<protein>
    <recommendedName>
        <fullName evidence="4">RRM domain-containing protein</fullName>
    </recommendedName>
</protein>